<organism evidence="3 4">
    <name type="scientific">Neorhodopirellula pilleata</name>
    <dbReference type="NCBI Taxonomy" id="2714738"/>
    <lineage>
        <taxon>Bacteria</taxon>
        <taxon>Pseudomonadati</taxon>
        <taxon>Planctomycetota</taxon>
        <taxon>Planctomycetia</taxon>
        <taxon>Pirellulales</taxon>
        <taxon>Pirellulaceae</taxon>
        <taxon>Neorhodopirellula</taxon>
    </lineage>
</organism>
<dbReference type="OrthoDB" id="9801899at2"/>
<proteinExistence type="predicted"/>
<dbReference type="SUPFAM" id="SSF53448">
    <property type="entry name" value="Nucleotide-diphospho-sugar transferases"/>
    <property type="match status" value="1"/>
</dbReference>
<dbReference type="PANTHER" id="PTHR47183">
    <property type="entry name" value="GLUCOSE-1-PHOSPHATE CYTIDYLYLTRANSFERASE-RELATED"/>
    <property type="match status" value="1"/>
</dbReference>
<dbReference type="AlphaFoldDB" id="A0A5C6AE19"/>
<dbReference type="RefSeq" id="WP_146578389.1">
    <property type="nucleotide sequence ID" value="NZ_SJPM01000005.1"/>
</dbReference>
<reference evidence="3 4" key="1">
    <citation type="submission" date="2019-02" db="EMBL/GenBank/DDBJ databases">
        <title>Deep-cultivation of Planctomycetes and their phenomic and genomic characterization uncovers novel biology.</title>
        <authorList>
            <person name="Wiegand S."/>
            <person name="Jogler M."/>
            <person name="Boedeker C."/>
            <person name="Pinto D."/>
            <person name="Vollmers J."/>
            <person name="Rivas-Marin E."/>
            <person name="Kohn T."/>
            <person name="Peeters S.H."/>
            <person name="Heuer A."/>
            <person name="Rast P."/>
            <person name="Oberbeckmann S."/>
            <person name="Bunk B."/>
            <person name="Jeske O."/>
            <person name="Meyerdierks A."/>
            <person name="Storesund J.E."/>
            <person name="Kallscheuer N."/>
            <person name="Luecker S."/>
            <person name="Lage O.M."/>
            <person name="Pohl T."/>
            <person name="Merkel B.J."/>
            <person name="Hornburger P."/>
            <person name="Mueller R.-W."/>
            <person name="Bruemmer F."/>
            <person name="Labrenz M."/>
            <person name="Spormann A.M."/>
            <person name="Op Den Camp H."/>
            <person name="Overmann J."/>
            <person name="Amann R."/>
            <person name="Jetten M.S.M."/>
            <person name="Mascher T."/>
            <person name="Medema M.H."/>
            <person name="Devos D.P."/>
            <person name="Kaster A.-K."/>
            <person name="Ovreas L."/>
            <person name="Rohde M."/>
            <person name="Galperin M.Y."/>
            <person name="Jogler C."/>
        </authorList>
    </citation>
    <scope>NUCLEOTIDE SEQUENCE [LARGE SCALE GENOMIC DNA]</scope>
    <source>
        <strain evidence="3 4">Pla100</strain>
    </source>
</reference>
<name>A0A5C6AE19_9BACT</name>
<keyword evidence="3" id="KW-0548">Nucleotidyltransferase</keyword>
<sequence length="282" mass="32296">MKVVLFCGGFGMRMRGYSESIPKPMVGIGYRPVLWHVMKYYAHFGHKDFILCLGWKANIIKDYFLKYDECVSNDFSISGGGRTIDLLSRDIEDWNITFCDTGTSATIGERLLSIREHIGDDRTFLANYTDGLTDLELPRLIEFHERHDSTATFLSVRPTQSFHKIETDESGKVHLVQAISEANVWMNGGFFVFSNEIFEQLRPGEDMVDHAFARLVDRGKCYSLKHDGFWGCMDTYKEMQQLQDMYDNGSTPWTVWGRSKTRMESQTNSNSVAAKPSDQARS</sequence>
<keyword evidence="4" id="KW-1185">Reference proteome</keyword>
<dbReference type="Proteomes" id="UP000316213">
    <property type="component" value="Unassembled WGS sequence"/>
</dbReference>
<dbReference type="InterPro" id="IPR029044">
    <property type="entry name" value="Nucleotide-diphossugar_trans"/>
</dbReference>
<comment type="caution">
    <text evidence="3">The sequence shown here is derived from an EMBL/GenBank/DDBJ whole genome shotgun (WGS) entry which is preliminary data.</text>
</comment>
<protein>
    <submittedName>
        <fullName evidence="3">Glucose-1-phosphate cytidylyltransferase</fullName>
        <ecNumber evidence="3">2.7.7.33</ecNumber>
    </submittedName>
</protein>
<dbReference type="Gene3D" id="3.90.550.10">
    <property type="entry name" value="Spore Coat Polysaccharide Biosynthesis Protein SpsA, Chain A"/>
    <property type="match status" value="1"/>
</dbReference>
<dbReference type="EC" id="2.7.7.33" evidence="3"/>
<evidence type="ECO:0000259" key="2">
    <source>
        <dbReference type="Pfam" id="PF00483"/>
    </source>
</evidence>
<feature type="region of interest" description="Disordered" evidence="1">
    <location>
        <begin position="260"/>
        <end position="282"/>
    </location>
</feature>
<evidence type="ECO:0000313" key="4">
    <source>
        <dbReference type="Proteomes" id="UP000316213"/>
    </source>
</evidence>
<dbReference type="EMBL" id="SJPM01000005">
    <property type="protein sequence ID" value="TWT96483.1"/>
    <property type="molecule type" value="Genomic_DNA"/>
</dbReference>
<gene>
    <name evidence="3" type="primary">rfbF_1</name>
    <name evidence="3" type="ORF">Pla100_29640</name>
</gene>
<dbReference type="InterPro" id="IPR005835">
    <property type="entry name" value="NTP_transferase_dom"/>
</dbReference>
<dbReference type="GO" id="GO:0047343">
    <property type="term" value="F:glucose-1-phosphate cytidylyltransferase activity"/>
    <property type="evidence" value="ECO:0007669"/>
    <property type="project" value="UniProtKB-EC"/>
</dbReference>
<keyword evidence="3" id="KW-0808">Transferase</keyword>
<dbReference type="Pfam" id="PF00483">
    <property type="entry name" value="NTP_transferase"/>
    <property type="match status" value="1"/>
</dbReference>
<dbReference type="PANTHER" id="PTHR47183:SF3">
    <property type="entry name" value="TRANSFERASE"/>
    <property type="match status" value="1"/>
</dbReference>
<accession>A0A5C6AE19</accession>
<feature type="domain" description="Nucleotidyl transferase" evidence="2">
    <location>
        <begin position="3"/>
        <end position="230"/>
    </location>
</feature>
<dbReference type="InterPro" id="IPR013446">
    <property type="entry name" value="G1P_cyt_trans-like"/>
</dbReference>
<evidence type="ECO:0000256" key="1">
    <source>
        <dbReference type="SAM" id="MobiDB-lite"/>
    </source>
</evidence>
<evidence type="ECO:0000313" key="3">
    <source>
        <dbReference type="EMBL" id="TWT96483.1"/>
    </source>
</evidence>